<keyword evidence="1" id="KW-1015">Disulfide bond</keyword>
<dbReference type="SUPFAM" id="SSF56496">
    <property type="entry name" value="Fibrinogen C-terminal domain-like"/>
    <property type="match status" value="1"/>
</dbReference>
<dbReference type="InterPro" id="IPR050373">
    <property type="entry name" value="Fibrinogen_C-term_domain"/>
</dbReference>
<feature type="signal peptide" evidence="4">
    <location>
        <begin position="1"/>
        <end position="18"/>
    </location>
</feature>
<dbReference type="PROSITE" id="PS51406">
    <property type="entry name" value="FIBRINOGEN_C_2"/>
    <property type="match status" value="1"/>
</dbReference>
<evidence type="ECO:0000259" key="5">
    <source>
        <dbReference type="PROSITE" id="PS51406"/>
    </source>
</evidence>
<dbReference type="PROSITE" id="PS00514">
    <property type="entry name" value="FIBRINOGEN_C_1"/>
    <property type="match status" value="1"/>
</dbReference>
<keyword evidence="2" id="KW-0175">Coiled coil</keyword>
<dbReference type="InterPro" id="IPR014716">
    <property type="entry name" value="Fibrinogen_a/b/g_C_1"/>
</dbReference>
<dbReference type="AlphaFoldDB" id="A0A2M4BUX9"/>
<dbReference type="SMART" id="SM00186">
    <property type="entry name" value="FBG"/>
    <property type="match status" value="1"/>
</dbReference>
<evidence type="ECO:0000256" key="3">
    <source>
        <dbReference type="SAM" id="MobiDB-lite"/>
    </source>
</evidence>
<organism evidence="6">
    <name type="scientific">Anopheles marajoara</name>
    <dbReference type="NCBI Taxonomy" id="58244"/>
    <lineage>
        <taxon>Eukaryota</taxon>
        <taxon>Metazoa</taxon>
        <taxon>Ecdysozoa</taxon>
        <taxon>Arthropoda</taxon>
        <taxon>Hexapoda</taxon>
        <taxon>Insecta</taxon>
        <taxon>Pterygota</taxon>
        <taxon>Neoptera</taxon>
        <taxon>Endopterygota</taxon>
        <taxon>Diptera</taxon>
        <taxon>Nematocera</taxon>
        <taxon>Culicoidea</taxon>
        <taxon>Culicidae</taxon>
        <taxon>Anophelinae</taxon>
        <taxon>Anopheles</taxon>
    </lineage>
</organism>
<protein>
    <submittedName>
        <fullName evidence="6">Putative ficolin</fullName>
    </submittedName>
</protein>
<feature type="chain" id="PRO_5014779209" evidence="4">
    <location>
        <begin position="19"/>
        <end position="307"/>
    </location>
</feature>
<dbReference type="CDD" id="cd00087">
    <property type="entry name" value="FReD"/>
    <property type="match status" value="1"/>
</dbReference>
<evidence type="ECO:0000256" key="4">
    <source>
        <dbReference type="SAM" id="SignalP"/>
    </source>
</evidence>
<dbReference type="EMBL" id="GGFJ01007718">
    <property type="protein sequence ID" value="MBW56859.1"/>
    <property type="molecule type" value="Transcribed_RNA"/>
</dbReference>
<dbReference type="InterPro" id="IPR020837">
    <property type="entry name" value="Fibrinogen_CS"/>
</dbReference>
<feature type="coiled-coil region" evidence="2">
    <location>
        <begin position="41"/>
        <end position="68"/>
    </location>
</feature>
<dbReference type="Gene3D" id="3.90.215.10">
    <property type="entry name" value="Gamma Fibrinogen, chain A, domain 1"/>
    <property type="match status" value="1"/>
</dbReference>
<reference evidence="6" key="1">
    <citation type="submission" date="2018-01" db="EMBL/GenBank/DDBJ databases">
        <title>An insight into the sialome of Amazonian anophelines.</title>
        <authorList>
            <person name="Ribeiro J.M."/>
            <person name="Scarpassa V."/>
            <person name="Calvo E."/>
        </authorList>
    </citation>
    <scope>NUCLEOTIDE SEQUENCE</scope>
    <source>
        <tissue evidence="6">Salivary glands</tissue>
    </source>
</reference>
<dbReference type="InterPro" id="IPR002181">
    <property type="entry name" value="Fibrinogen_a/b/g_C_dom"/>
</dbReference>
<feature type="region of interest" description="Disordered" evidence="3">
    <location>
        <begin position="73"/>
        <end position="99"/>
    </location>
</feature>
<feature type="compositionally biased region" description="Low complexity" evidence="3">
    <location>
        <begin position="78"/>
        <end position="99"/>
    </location>
</feature>
<dbReference type="InterPro" id="IPR036056">
    <property type="entry name" value="Fibrinogen-like_C"/>
</dbReference>
<dbReference type="NCBIfam" id="NF040941">
    <property type="entry name" value="GGGWT_bact"/>
    <property type="match status" value="1"/>
</dbReference>
<dbReference type="GO" id="GO:0005615">
    <property type="term" value="C:extracellular space"/>
    <property type="evidence" value="ECO:0007669"/>
    <property type="project" value="TreeGrafter"/>
</dbReference>
<evidence type="ECO:0000313" key="6">
    <source>
        <dbReference type="EMBL" id="MBW56859.1"/>
    </source>
</evidence>
<name>A0A2M4BUX9_9DIPT</name>
<dbReference type="Pfam" id="PF00147">
    <property type="entry name" value="Fibrinogen_C"/>
    <property type="match status" value="1"/>
</dbReference>
<dbReference type="PANTHER" id="PTHR19143">
    <property type="entry name" value="FIBRINOGEN/TENASCIN/ANGIOPOEITIN"/>
    <property type="match status" value="1"/>
</dbReference>
<feature type="domain" description="Fibrinogen C-terminal" evidence="5">
    <location>
        <begin position="100"/>
        <end position="307"/>
    </location>
</feature>
<keyword evidence="4" id="KW-0732">Signal</keyword>
<proteinExistence type="predicted"/>
<dbReference type="PANTHER" id="PTHR19143:SF327">
    <property type="entry name" value="FI21813P1-RELATED"/>
    <property type="match status" value="1"/>
</dbReference>
<evidence type="ECO:0000256" key="2">
    <source>
        <dbReference type="SAM" id="Coils"/>
    </source>
</evidence>
<evidence type="ECO:0000256" key="1">
    <source>
        <dbReference type="ARBA" id="ARBA00023157"/>
    </source>
</evidence>
<sequence length="307" mass="35264">MNLNLCFLLLCATSYASATSKCSENIDVDTSPIEGLLGTMLEMLLDRFDDMERKLSELQIVVNEIREEMERTRVPECVSPTTSPPLLETTTSATTTQPAVTETPSYASCQDVPFKASEVYLIRINNDSSPFKVYCEMESFGGGWIVVQHRFDGSVDFYLDWDQYREGFGELDNEFWLGLERIHQLTTARAHEIVFEMKDFSDNYGYARYDRFKIGSESEDYRLTIGGYSGTAGDAMAHNNNKVFQTKDRDANNCAKSRKGAWWYDICTRSNLNGLYQNVTDLKSMYWIDFLNDFRGMSFSRMMIREL</sequence>
<accession>A0A2M4BUX9</accession>